<keyword evidence="2" id="KW-0285">Flavoprotein</keyword>
<organism evidence="6 7">
    <name type="scientific">Hypocrea virens (strain Gv29-8 / FGSC 10586)</name>
    <name type="common">Gliocladium virens</name>
    <name type="synonym">Trichoderma virens</name>
    <dbReference type="NCBI Taxonomy" id="413071"/>
    <lineage>
        <taxon>Eukaryota</taxon>
        <taxon>Fungi</taxon>
        <taxon>Dikarya</taxon>
        <taxon>Ascomycota</taxon>
        <taxon>Pezizomycotina</taxon>
        <taxon>Sordariomycetes</taxon>
        <taxon>Hypocreomycetidae</taxon>
        <taxon>Hypocreales</taxon>
        <taxon>Hypocreaceae</taxon>
        <taxon>Trichoderma</taxon>
    </lineage>
</organism>
<keyword evidence="4" id="KW-0560">Oxidoreductase</keyword>
<dbReference type="VEuPathDB" id="FungiDB:TRIVIDRAFT_193283"/>
<evidence type="ECO:0000256" key="3">
    <source>
        <dbReference type="ARBA" id="ARBA00022827"/>
    </source>
</evidence>
<dbReference type="SUPFAM" id="SSF51905">
    <property type="entry name" value="FAD/NAD(P)-binding domain"/>
    <property type="match status" value="1"/>
</dbReference>
<reference evidence="6 7" key="1">
    <citation type="journal article" date="2011" name="Genome Biol.">
        <title>Comparative genome sequence analysis underscores mycoparasitism as the ancestral life style of Trichoderma.</title>
        <authorList>
            <person name="Kubicek C.P."/>
            <person name="Herrera-Estrella A."/>
            <person name="Seidl-Seiboth V."/>
            <person name="Martinez D.A."/>
            <person name="Druzhinina I.S."/>
            <person name="Thon M."/>
            <person name="Zeilinger S."/>
            <person name="Casas-Flores S."/>
            <person name="Horwitz B.A."/>
            <person name="Mukherjee P.K."/>
            <person name="Mukherjee M."/>
            <person name="Kredics L."/>
            <person name="Alcaraz L.D."/>
            <person name="Aerts A."/>
            <person name="Antal Z."/>
            <person name="Atanasova L."/>
            <person name="Cervantes-Badillo M.G."/>
            <person name="Challacombe J."/>
            <person name="Chertkov O."/>
            <person name="McCluskey K."/>
            <person name="Coulpier F."/>
            <person name="Deshpande N."/>
            <person name="von Doehren H."/>
            <person name="Ebbole D.J."/>
            <person name="Esquivel-Naranjo E.U."/>
            <person name="Fekete E."/>
            <person name="Flipphi M."/>
            <person name="Glaser F."/>
            <person name="Gomez-Rodriguez E.Y."/>
            <person name="Gruber S."/>
            <person name="Han C."/>
            <person name="Henrissat B."/>
            <person name="Hermosa R."/>
            <person name="Hernandez-Onate M."/>
            <person name="Karaffa L."/>
            <person name="Kosti I."/>
            <person name="Le Crom S."/>
            <person name="Lindquist E."/>
            <person name="Lucas S."/>
            <person name="Luebeck M."/>
            <person name="Luebeck P.S."/>
            <person name="Margeot A."/>
            <person name="Metz B."/>
            <person name="Misra M."/>
            <person name="Nevalainen H."/>
            <person name="Omann M."/>
            <person name="Packer N."/>
            <person name="Perrone G."/>
            <person name="Uresti-Rivera E.E."/>
            <person name="Salamov A."/>
            <person name="Schmoll M."/>
            <person name="Seiboth B."/>
            <person name="Shapiro H."/>
            <person name="Sukno S."/>
            <person name="Tamayo-Ramos J.A."/>
            <person name="Tisch D."/>
            <person name="Wiest A."/>
            <person name="Wilkinson H.H."/>
            <person name="Zhang M."/>
            <person name="Coutinho P.M."/>
            <person name="Kenerley C.M."/>
            <person name="Monte E."/>
            <person name="Baker S.E."/>
            <person name="Grigoriev I.V."/>
        </authorList>
    </citation>
    <scope>NUCLEOTIDE SEQUENCE [LARGE SCALE GENOMIC DNA]</scope>
    <source>
        <strain evidence="7">Gv29-8 / FGSC 10586</strain>
    </source>
</reference>
<dbReference type="EMBL" id="ABDF02000082">
    <property type="protein sequence ID" value="EHK19884.1"/>
    <property type="molecule type" value="Genomic_DNA"/>
</dbReference>
<dbReference type="OrthoDB" id="7777654at2759"/>
<dbReference type="InterPro" id="IPR003953">
    <property type="entry name" value="FAD-dep_OxRdtase_2_FAD-bd"/>
</dbReference>
<dbReference type="InterPro" id="IPR036188">
    <property type="entry name" value="FAD/NAD-bd_sf"/>
</dbReference>
<accession>G9N0K2</accession>
<dbReference type="Gene3D" id="3.50.50.60">
    <property type="entry name" value="FAD/NAD(P)-binding domain"/>
    <property type="match status" value="2"/>
</dbReference>
<dbReference type="Proteomes" id="UP000007115">
    <property type="component" value="Unassembled WGS sequence"/>
</dbReference>
<dbReference type="InterPro" id="IPR050315">
    <property type="entry name" value="FAD-oxidoreductase_2"/>
</dbReference>
<keyword evidence="3" id="KW-0274">FAD</keyword>
<dbReference type="PRINTS" id="PR00411">
    <property type="entry name" value="PNDRDTASEI"/>
</dbReference>
<dbReference type="SUPFAM" id="SSF56425">
    <property type="entry name" value="Succinate dehydrogenase/fumarate reductase flavoprotein, catalytic domain"/>
    <property type="match status" value="1"/>
</dbReference>
<dbReference type="HOGENOM" id="CLU_011398_4_2_1"/>
<dbReference type="STRING" id="413071.G9N0K2"/>
<comment type="cofactor">
    <cofactor evidence="1">
        <name>FAD</name>
        <dbReference type="ChEBI" id="CHEBI:57692"/>
    </cofactor>
</comment>
<dbReference type="GO" id="GO:0016491">
    <property type="term" value="F:oxidoreductase activity"/>
    <property type="evidence" value="ECO:0007669"/>
    <property type="project" value="UniProtKB-KW"/>
</dbReference>
<feature type="domain" description="FAD-dependent oxidoreductase 2 FAD-binding" evidence="5">
    <location>
        <begin position="6"/>
        <end position="484"/>
    </location>
</feature>
<keyword evidence="7" id="KW-1185">Reference proteome</keyword>
<gene>
    <name evidence="6" type="ORF">TRIVIDRAFT_193283</name>
</gene>
<evidence type="ECO:0000313" key="6">
    <source>
        <dbReference type="EMBL" id="EHK19884.1"/>
    </source>
</evidence>
<evidence type="ECO:0000256" key="4">
    <source>
        <dbReference type="ARBA" id="ARBA00023002"/>
    </source>
</evidence>
<dbReference type="InterPro" id="IPR027477">
    <property type="entry name" value="Succ_DH/fumarate_Rdtase_cat_sf"/>
</dbReference>
<evidence type="ECO:0000256" key="2">
    <source>
        <dbReference type="ARBA" id="ARBA00022630"/>
    </source>
</evidence>
<evidence type="ECO:0000313" key="7">
    <source>
        <dbReference type="Proteomes" id="UP000007115"/>
    </source>
</evidence>
<dbReference type="GeneID" id="25789737"/>
<dbReference type="eggNOG" id="ENOG502SIBG">
    <property type="taxonomic scope" value="Eukaryota"/>
</dbReference>
<dbReference type="GO" id="GO:0008202">
    <property type="term" value="P:steroid metabolic process"/>
    <property type="evidence" value="ECO:0007669"/>
    <property type="project" value="UniProtKB-ARBA"/>
</dbReference>
<evidence type="ECO:0000259" key="5">
    <source>
        <dbReference type="Pfam" id="PF00890"/>
    </source>
</evidence>
<dbReference type="PANTHER" id="PTHR43400">
    <property type="entry name" value="FUMARATE REDUCTASE"/>
    <property type="match status" value="1"/>
</dbReference>
<dbReference type="PANTHER" id="PTHR43400:SF10">
    <property type="entry name" value="3-OXOSTEROID 1-DEHYDROGENASE"/>
    <property type="match status" value="1"/>
</dbReference>
<protein>
    <recommendedName>
        <fullName evidence="5">FAD-dependent oxidoreductase 2 FAD-binding domain-containing protein</fullName>
    </recommendedName>
</protein>
<dbReference type="OMA" id="HNEQMRV"/>
<evidence type="ECO:0000256" key="1">
    <source>
        <dbReference type="ARBA" id="ARBA00001974"/>
    </source>
</evidence>
<comment type="caution">
    <text evidence="6">The sequence shown here is derived from an EMBL/GenBank/DDBJ whole genome shotgun (WGS) entry which is preliminary data.</text>
</comment>
<dbReference type="AlphaFoldDB" id="G9N0K2"/>
<dbReference type="RefSeq" id="XP_013954080.1">
    <property type="nucleotide sequence ID" value="XM_014098605.1"/>
</dbReference>
<dbReference type="Pfam" id="PF00890">
    <property type="entry name" value="FAD_binding_2"/>
    <property type="match status" value="1"/>
</dbReference>
<sequence length="507" mass="55480">MISYFDVVVVGSGAAGLTAAAIAASEGLKTLVVEKRATLGRTTMLSGGTVWIPNNLIAKRHGICDTEVKANTKEYLKKGPQMISYLENKTLKWKLSKFPDYQPRLEGALPAGGRTINPEIFDAEPLESWISYLDLSLNTKIPYFESFGDATRLRAPVTQIGQDSPDTNPTGNLGNLTLSMGCSLIAQLLLICKLSNCVTIWTETKFSDLLLEGNTVVGVELQRGNKRFSVQSQATFLAVAGFARNKRMREKYLHKPTDMKWTLAQLNGDDGYVLDIMKSKGAKTSLLEETWGIPTMEDPLDGNLIPSVFVMSKPHCIVVDSFGHRFCSEARPYGDYNQVADAITPSRLILDSMYLGKRGCLKRSSSLSGLAKQLKIQPKTLGKTVSEWNSMCEKGRDIYFRKGEDEYQQFIGDESMKLNLNMGPIFVSPFYAIQIFPGDAGTKGGLLTDEKGRVLYEAGGVIDGLYASGNITASPFGKPSIGAGVTIGPAMTFAYIAMLDLCEKLCR</sequence>
<dbReference type="InParanoid" id="G9N0K2"/>
<proteinExistence type="predicted"/>
<name>G9N0K2_HYPVG</name>